<dbReference type="Proteomes" id="UP001548832">
    <property type="component" value="Unassembled WGS sequence"/>
</dbReference>
<dbReference type="RefSeq" id="WP_354462833.1">
    <property type="nucleotide sequence ID" value="NZ_JBEWSZ010000002.1"/>
</dbReference>
<comment type="caution">
    <text evidence="1">The sequence shown here is derived from an EMBL/GenBank/DDBJ whole genome shotgun (WGS) entry which is preliminary data.</text>
</comment>
<sequence>MTKLEQIERSIAALCPKELKAFAKWFEAFQADLWDMQIEADGQGRQT</sequence>
<evidence type="ECO:0000313" key="2">
    <source>
        <dbReference type="Proteomes" id="UP001548832"/>
    </source>
</evidence>
<keyword evidence="2" id="KW-1185">Reference proteome</keyword>
<name>A0ABV2DL86_9HYPH</name>
<proteinExistence type="predicted"/>
<organism evidence="1 2">
    <name type="scientific">Mesorhizobium shangrilense</name>
    <dbReference type="NCBI Taxonomy" id="460060"/>
    <lineage>
        <taxon>Bacteria</taxon>
        <taxon>Pseudomonadati</taxon>
        <taxon>Pseudomonadota</taxon>
        <taxon>Alphaproteobacteria</taxon>
        <taxon>Hyphomicrobiales</taxon>
        <taxon>Phyllobacteriaceae</taxon>
        <taxon>Mesorhizobium</taxon>
    </lineage>
</organism>
<protein>
    <submittedName>
        <fullName evidence="1">Uncharacterized protein</fullName>
    </submittedName>
</protein>
<accession>A0ABV2DL86</accession>
<reference evidence="1 2" key="1">
    <citation type="submission" date="2024-06" db="EMBL/GenBank/DDBJ databases">
        <authorList>
            <person name="Kim D.-U."/>
        </authorList>
    </citation>
    <scope>NUCLEOTIDE SEQUENCE [LARGE SCALE GENOMIC DNA]</scope>
    <source>
        <strain evidence="1 2">KACC15460</strain>
    </source>
</reference>
<evidence type="ECO:0000313" key="1">
    <source>
        <dbReference type="EMBL" id="MET2830776.1"/>
    </source>
</evidence>
<dbReference type="EMBL" id="JBEWSZ010000002">
    <property type="protein sequence ID" value="MET2830776.1"/>
    <property type="molecule type" value="Genomic_DNA"/>
</dbReference>
<gene>
    <name evidence="1" type="ORF">ABVQ20_27690</name>
</gene>